<proteinExistence type="predicted"/>
<accession>A0ABS4SNV5</accession>
<evidence type="ECO:0000313" key="1">
    <source>
        <dbReference type="EMBL" id="MBP2294242.1"/>
    </source>
</evidence>
<dbReference type="Proteomes" id="UP000781958">
    <property type="component" value="Unassembled WGS sequence"/>
</dbReference>
<organism evidence="1 2">
    <name type="scientific">Azospirillum rugosum</name>
    <dbReference type="NCBI Taxonomy" id="416170"/>
    <lineage>
        <taxon>Bacteria</taxon>
        <taxon>Pseudomonadati</taxon>
        <taxon>Pseudomonadota</taxon>
        <taxon>Alphaproteobacteria</taxon>
        <taxon>Rhodospirillales</taxon>
        <taxon>Azospirillaceae</taxon>
        <taxon>Azospirillum</taxon>
    </lineage>
</organism>
<gene>
    <name evidence="1" type="ORF">J2851_004028</name>
</gene>
<reference evidence="1 2" key="1">
    <citation type="submission" date="2021-03" db="EMBL/GenBank/DDBJ databases">
        <title>Genomic Encyclopedia of Type Strains, Phase III (KMG-III): the genomes of soil and plant-associated and newly described type strains.</title>
        <authorList>
            <person name="Whitman W."/>
        </authorList>
    </citation>
    <scope>NUCLEOTIDE SEQUENCE [LARGE SCALE GENOMIC DNA]</scope>
    <source>
        <strain evidence="1 2">IMMIB AFH-6</strain>
    </source>
</reference>
<comment type="caution">
    <text evidence="1">The sequence shown here is derived from an EMBL/GenBank/DDBJ whole genome shotgun (WGS) entry which is preliminary data.</text>
</comment>
<dbReference type="RefSeq" id="WP_209768311.1">
    <property type="nucleotide sequence ID" value="NZ_JAGINP010000014.1"/>
</dbReference>
<evidence type="ECO:0000313" key="2">
    <source>
        <dbReference type="Proteomes" id="UP000781958"/>
    </source>
</evidence>
<sequence>MSEFATDHVRAFIAKARVAEMKGRGWRVIGPGEEGSLLMEGPQLGGAPVRMASLVNDLFDDMIARALERADRMDAAIARAA</sequence>
<protein>
    <submittedName>
        <fullName evidence="1">Uncharacterized protein</fullName>
    </submittedName>
</protein>
<keyword evidence="2" id="KW-1185">Reference proteome</keyword>
<dbReference type="EMBL" id="JAGINP010000014">
    <property type="protein sequence ID" value="MBP2294242.1"/>
    <property type="molecule type" value="Genomic_DNA"/>
</dbReference>
<name>A0ABS4SNV5_9PROT</name>